<dbReference type="Gene3D" id="3.40.390.10">
    <property type="entry name" value="Collagenase (Catalytic Domain)"/>
    <property type="match status" value="1"/>
</dbReference>
<organism evidence="2 3">
    <name type="scientific">Roseimicrobium gellanilyticum</name>
    <dbReference type="NCBI Taxonomy" id="748857"/>
    <lineage>
        <taxon>Bacteria</taxon>
        <taxon>Pseudomonadati</taxon>
        <taxon>Verrucomicrobiota</taxon>
        <taxon>Verrucomicrobiia</taxon>
        <taxon>Verrucomicrobiales</taxon>
        <taxon>Verrucomicrobiaceae</taxon>
        <taxon>Roseimicrobium</taxon>
    </lineage>
</organism>
<feature type="chain" id="PRO_5016850888" description="Metallopeptidase DUF4344" evidence="1">
    <location>
        <begin position="23"/>
        <end position="250"/>
    </location>
</feature>
<sequence length="250" mass="28358">MRSPLLYSLFIALLSIASMALAEDKKADEIPRIRPDQPSSRTTRIIEGWTVRIDERLLAPPHAALGKRALDLLEAKLTDISTVMAPEPLEKCRKVVVVLDLSHGGLTSMQYHPSADWLKDNGYAEDLAKCVHIPVAERFANARHNFIQPWCVLHELSHAYHDQVLGFENPRVRRVWDKYVAADRGARVLKIDGVKVRHYAMTNHKEFFAEMSEAYFGTNDFFPFVHGELKEGEPETFALLQEIWGAVAGR</sequence>
<evidence type="ECO:0000313" key="2">
    <source>
        <dbReference type="EMBL" id="RBP41483.1"/>
    </source>
</evidence>
<dbReference type="OrthoDB" id="231191at2"/>
<accession>A0A366HFY8</accession>
<evidence type="ECO:0000256" key="1">
    <source>
        <dbReference type="SAM" id="SignalP"/>
    </source>
</evidence>
<dbReference type="InterPro" id="IPR024079">
    <property type="entry name" value="MetalloPept_cat_dom_sf"/>
</dbReference>
<feature type="signal peptide" evidence="1">
    <location>
        <begin position="1"/>
        <end position="22"/>
    </location>
</feature>
<name>A0A366HFY8_9BACT</name>
<dbReference type="RefSeq" id="WP_113960106.1">
    <property type="nucleotide sequence ID" value="NZ_QNRR01000007.1"/>
</dbReference>
<dbReference type="SUPFAM" id="SSF55486">
    <property type="entry name" value="Metalloproteases ('zincins'), catalytic domain"/>
    <property type="match status" value="1"/>
</dbReference>
<keyword evidence="1" id="KW-0732">Signal</keyword>
<evidence type="ECO:0008006" key="4">
    <source>
        <dbReference type="Google" id="ProtNLM"/>
    </source>
</evidence>
<dbReference type="AlphaFoldDB" id="A0A366HFY8"/>
<dbReference type="Proteomes" id="UP000253426">
    <property type="component" value="Unassembled WGS sequence"/>
</dbReference>
<dbReference type="EMBL" id="QNRR01000007">
    <property type="protein sequence ID" value="RBP41483.1"/>
    <property type="molecule type" value="Genomic_DNA"/>
</dbReference>
<protein>
    <recommendedName>
        <fullName evidence="4">Metallopeptidase DUF4344</fullName>
    </recommendedName>
</protein>
<evidence type="ECO:0000313" key="3">
    <source>
        <dbReference type="Proteomes" id="UP000253426"/>
    </source>
</evidence>
<keyword evidence="3" id="KW-1185">Reference proteome</keyword>
<dbReference type="GO" id="GO:0008237">
    <property type="term" value="F:metallopeptidase activity"/>
    <property type="evidence" value="ECO:0007669"/>
    <property type="project" value="InterPro"/>
</dbReference>
<reference evidence="2 3" key="1">
    <citation type="submission" date="2018-06" db="EMBL/GenBank/DDBJ databases">
        <title>Genomic Encyclopedia of Type Strains, Phase IV (KMG-IV): sequencing the most valuable type-strain genomes for metagenomic binning, comparative biology and taxonomic classification.</title>
        <authorList>
            <person name="Goeker M."/>
        </authorList>
    </citation>
    <scope>NUCLEOTIDE SEQUENCE [LARGE SCALE GENOMIC DNA]</scope>
    <source>
        <strain evidence="2 3">DSM 25532</strain>
    </source>
</reference>
<comment type="caution">
    <text evidence="2">The sequence shown here is derived from an EMBL/GenBank/DDBJ whole genome shotgun (WGS) entry which is preliminary data.</text>
</comment>
<gene>
    <name evidence="2" type="ORF">DES53_107316</name>
</gene>
<proteinExistence type="predicted"/>